<name>A0A9P0CJM2_9CUCU</name>
<feature type="compositionally biased region" description="Acidic residues" evidence="6">
    <location>
        <begin position="96"/>
        <end position="105"/>
    </location>
</feature>
<feature type="region of interest" description="Disordered" evidence="6">
    <location>
        <begin position="94"/>
        <end position="126"/>
    </location>
</feature>
<proteinExistence type="predicted"/>
<feature type="region of interest" description="Disordered" evidence="6">
    <location>
        <begin position="39"/>
        <end position="58"/>
    </location>
</feature>
<sequence length="126" mass="14291">MDAHDILCQEFNANNINPRDVNTLRRKYDNLKKRTKKKYADEKLYMRRTGGGPPKIINIDSVDQSLKDILGSHITGMESEFDDDRILKAVKNNEINGDDIIENQEEAGSSQEEAGSSKIEVPQKLN</sequence>
<evidence type="ECO:0000256" key="6">
    <source>
        <dbReference type="SAM" id="MobiDB-lite"/>
    </source>
</evidence>
<keyword evidence="4" id="KW-0804">Transcription</keyword>
<reference evidence="8" key="1">
    <citation type="submission" date="2022-01" db="EMBL/GenBank/DDBJ databases">
        <authorList>
            <person name="King R."/>
        </authorList>
    </citation>
    <scope>NUCLEOTIDE SEQUENCE</scope>
</reference>
<comment type="subunit">
    <text evidence="1">Self-associates forming complexes of several hundred monomers.</text>
</comment>
<dbReference type="OrthoDB" id="6755514at2759"/>
<keyword evidence="3" id="KW-0805">Transcription regulation</keyword>
<feature type="compositionally biased region" description="Low complexity" evidence="6">
    <location>
        <begin position="106"/>
        <end position="117"/>
    </location>
</feature>
<organism evidence="8 9">
    <name type="scientific">Psylliodes chrysocephalus</name>
    <dbReference type="NCBI Taxonomy" id="3402493"/>
    <lineage>
        <taxon>Eukaryota</taxon>
        <taxon>Metazoa</taxon>
        <taxon>Ecdysozoa</taxon>
        <taxon>Arthropoda</taxon>
        <taxon>Hexapoda</taxon>
        <taxon>Insecta</taxon>
        <taxon>Pterygota</taxon>
        <taxon>Neoptera</taxon>
        <taxon>Endopterygota</taxon>
        <taxon>Coleoptera</taxon>
        <taxon>Polyphaga</taxon>
        <taxon>Cucujiformia</taxon>
        <taxon>Chrysomeloidea</taxon>
        <taxon>Chrysomelidae</taxon>
        <taxon>Galerucinae</taxon>
        <taxon>Alticini</taxon>
        <taxon>Psylliodes</taxon>
    </lineage>
</organism>
<keyword evidence="9" id="KW-1185">Reference proteome</keyword>
<evidence type="ECO:0000313" key="8">
    <source>
        <dbReference type="EMBL" id="CAH1099326.1"/>
    </source>
</evidence>
<comment type="function">
    <text evidence="5">Involved in transvection phenomena (= synapsis-dependent gene expression), where the synaptic pairing of chromosomes carrying genes with which zeste interacts influences the expression of these genes. Zeste binds to DNA and stimulates transcription from a nearby promoter.</text>
</comment>
<dbReference type="Pfam" id="PF13873">
    <property type="entry name" value="Myb_DNA-bind_5"/>
    <property type="match status" value="1"/>
</dbReference>
<evidence type="ECO:0000313" key="9">
    <source>
        <dbReference type="Proteomes" id="UP001153636"/>
    </source>
</evidence>
<evidence type="ECO:0000256" key="3">
    <source>
        <dbReference type="ARBA" id="ARBA00023015"/>
    </source>
</evidence>
<gene>
    <name evidence="8" type="ORF">PSYICH_LOCUS1122</name>
</gene>
<evidence type="ECO:0000259" key="7">
    <source>
        <dbReference type="Pfam" id="PF13873"/>
    </source>
</evidence>
<dbReference type="EMBL" id="OV651813">
    <property type="protein sequence ID" value="CAH1099326.1"/>
    <property type="molecule type" value="Genomic_DNA"/>
</dbReference>
<feature type="domain" description="Myb/SANT-like DNA-binding" evidence="7">
    <location>
        <begin position="7"/>
        <end position="41"/>
    </location>
</feature>
<dbReference type="InterPro" id="IPR028002">
    <property type="entry name" value="Myb_DNA-bind_5"/>
</dbReference>
<protein>
    <recommendedName>
        <fullName evidence="2">Regulatory protein zeste</fullName>
    </recommendedName>
</protein>
<dbReference type="Proteomes" id="UP001153636">
    <property type="component" value="Chromosome 1"/>
</dbReference>
<accession>A0A9P0CJM2</accession>
<dbReference type="AlphaFoldDB" id="A0A9P0CJM2"/>
<evidence type="ECO:0000256" key="4">
    <source>
        <dbReference type="ARBA" id="ARBA00023163"/>
    </source>
</evidence>
<evidence type="ECO:0000256" key="2">
    <source>
        <dbReference type="ARBA" id="ARBA00016807"/>
    </source>
</evidence>
<evidence type="ECO:0000256" key="5">
    <source>
        <dbReference type="ARBA" id="ARBA00025466"/>
    </source>
</evidence>
<evidence type="ECO:0000256" key="1">
    <source>
        <dbReference type="ARBA" id="ARBA00011764"/>
    </source>
</evidence>